<keyword evidence="6" id="KW-0560">Oxidoreductase</keyword>
<comment type="catalytic activity">
    <reaction evidence="9">
        <text>D-glyceraldehyde 3-phosphate + phosphate + NAD(+) = (2R)-3-phospho-glyceroyl phosphate + NADH + H(+)</text>
        <dbReference type="Rhea" id="RHEA:10300"/>
        <dbReference type="ChEBI" id="CHEBI:15378"/>
        <dbReference type="ChEBI" id="CHEBI:43474"/>
        <dbReference type="ChEBI" id="CHEBI:57540"/>
        <dbReference type="ChEBI" id="CHEBI:57604"/>
        <dbReference type="ChEBI" id="CHEBI:57945"/>
        <dbReference type="ChEBI" id="CHEBI:59776"/>
        <dbReference type="EC" id="1.2.1.12"/>
    </reaction>
</comment>
<evidence type="ECO:0000313" key="10">
    <source>
        <dbReference type="EMBL" id="TKC42949.1"/>
    </source>
</evidence>
<keyword evidence="8" id="KW-0324">Glycolysis</keyword>
<comment type="pathway">
    <text evidence="1">Carbohydrate degradation; glycolysis; pyruvate from D-glyceraldehyde 3-phosphate: step 1/5.</text>
</comment>
<dbReference type="InterPro" id="IPR036291">
    <property type="entry name" value="NAD(P)-bd_dom_sf"/>
</dbReference>
<feature type="non-terminal residue" evidence="10">
    <location>
        <position position="162"/>
    </location>
</feature>
<dbReference type="Gene3D" id="3.40.50.720">
    <property type="entry name" value="NAD(P)-binding Rossmann-like Domain"/>
    <property type="match status" value="1"/>
</dbReference>
<comment type="similarity">
    <text evidence="2">Belongs to the glyceraldehyde-3-phosphate dehydrogenase family.</text>
</comment>
<evidence type="ECO:0000256" key="7">
    <source>
        <dbReference type="ARBA" id="ARBA00023027"/>
    </source>
</evidence>
<evidence type="ECO:0000256" key="2">
    <source>
        <dbReference type="ARBA" id="ARBA00007406"/>
    </source>
</evidence>
<evidence type="ECO:0000313" key="11">
    <source>
        <dbReference type="Proteomes" id="UP000308365"/>
    </source>
</evidence>
<dbReference type="GO" id="GO:0005829">
    <property type="term" value="C:cytosol"/>
    <property type="evidence" value="ECO:0007669"/>
    <property type="project" value="TreeGrafter"/>
</dbReference>
<dbReference type="PANTHER" id="PTHR10836">
    <property type="entry name" value="GLYCERALDEHYDE 3-PHOSPHATE DEHYDROGENASE"/>
    <property type="match status" value="1"/>
</dbReference>
<name>A0A4U1F151_MONMO</name>
<dbReference type="EC" id="1.2.1.12" evidence="3"/>
<dbReference type="Proteomes" id="UP000308365">
    <property type="component" value="Unassembled WGS sequence"/>
</dbReference>
<proteinExistence type="inferred from homology"/>
<dbReference type="SUPFAM" id="SSF55347">
    <property type="entry name" value="Glyceraldehyde-3-phosphate dehydrogenase-like, C-terminal domain"/>
    <property type="match status" value="1"/>
</dbReference>
<dbReference type="GO" id="GO:0006096">
    <property type="term" value="P:glycolytic process"/>
    <property type="evidence" value="ECO:0007669"/>
    <property type="project" value="UniProtKB-KW"/>
</dbReference>
<organism evidence="10 11">
    <name type="scientific">Monodon monoceros</name>
    <name type="common">Narwhal</name>
    <name type="synonym">Ceratodon monodon</name>
    <dbReference type="NCBI Taxonomy" id="40151"/>
    <lineage>
        <taxon>Eukaryota</taxon>
        <taxon>Metazoa</taxon>
        <taxon>Chordata</taxon>
        <taxon>Craniata</taxon>
        <taxon>Vertebrata</taxon>
        <taxon>Euteleostomi</taxon>
        <taxon>Mammalia</taxon>
        <taxon>Eutheria</taxon>
        <taxon>Laurasiatheria</taxon>
        <taxon>Artiodactyla</taxon>
        <taxon>Whippomorpha</taxon>
        <taxon>Cetacea</taxon>
        <taxon>Odontoceti</taxon>
        <taxon>Monodontidae</taxon>
        <taxon>Monodon</taxon>
    </lineage>
</organism>
<evidence type="ECO:0000256" key="6">
    <source>
        <dbReference type="ARBA" id="ARBA00023002"/>
    </source>
</evidence>
<comment type="caution">
    <text evidence="10">The sequence shown here is derived from an EMBL/GenBank/DDBJ whole genome shotgun (WGS) entry which is preliminary data.</text>
</comment>
<dbReference type="AlphaFoldDB" id="A0A4U1F151"/>
<keyword evidence="5" id="KW-0963">Cytoplasm</keyword>
<evidence type="ECO:0000256" key="4">
    <source>
        <dbReference type="ARBA" id="ARBA00021022"/>
    </source>
</evidence>
<evidence type="ECO:0000256" key="9">
    <source>
        <dbReference type="ARBA" id="ARBA00047698"/>
    </source>
</evidence>
<dbReference type="GO" id="GO:0004365">
    <property type="term" value="F:glyceraldehyde-3-phosphate dehydrogenase (NAD+) (phosphorylating) activity"/>
    <property type="evidence" value="ECO:0007669"/>
    <property type="project" value="UniProtKB-EC"/>
</dbReference>
<dbReference type="InterPro" id="IPR020831">
    <property type="entry name" value="GlycerAld/Erythrose_P_DH"/>
</dbReference>
<evidence type="ECO:0000256" key="8">
    <source>
        <dbReference type="ARBA" id="ARBA00023152"/>
    </source>
</evidence>
<evidence type="ECO:0000256" key="1">
    <source>
        <dbReference type="ARBA" id="ARBA00004869"/>
    </source>
</evidence>
<dbReference type="SUPFAM" id="SSF51735">
    <property type="entry name" value="NAD(P)-binding Rossmann-fold domains"/>
    <property type="match status" value="1"/>
</dbReference>
<evidence type="ECO:0000256" key="3">
    <source>
        <dbReference type="ARBA" id="ARBA00013119"/>
    </source>
</evidence>
<dbReference type="EMBL" id="RWIC01000508">
    <property type="protein sequence ID" value="TKC42949.1"/>
    <property type="molecule type" value="Genomic_DNA"/>
</dbReference>
<sequence>MMVKIGMNRCDHVTRVVFNSYNVAIVAINNPFLDPKNSQCKFNGTIKAENTKLINWDTTNIKQGNAGAGYIVESMNDNSLKIVTKALYCTKYLTPLAKVIHEILALRPKMVHWQWHYGHGTVQSTAPVFPGTAQAVGEVIPELPLKLTGVVFCVLTPNLIIL</sequence>
<dbReference type="Gene3D" id="3.30.360.10">
    <property type="entry name" value="Dihydrodipicolinate Reductase, domain 2"/>
    <property type="match status" value="1"/>
</dbReference>
<protein>
    <recommendedName>
        <fullName evidence="4">Glyceraldehyde-3-phosphate dehydrogenase</fullName>
        <ecNumber evidence="3">1.2.1.12</ecNumber>
    </recommendedName>
</protein>
<evidence type="ECO:0000256" key="5">
    <source>
        <dbReference type="ARBA" id="ARBA00022490"/>
    </source>
</evidence>
<reference evidence="11" key="1">
    <citation type="journal article" date="2019" name="IScience">
        <title>Narwhal Genome Reveals Long-Term Low Genetic Diversity despite Current Large Abundance Size.</title>
        <authorList>
            <person name="Westbury M.V."/>
            <person name="Petersen B."/>
            <person name="Garde E."/>
            <person name="Heide-Jorgensen M.P."/>
            <person name="Lorenzen E.D."/>
        </authorList>
    </citation>
    <scope>NUCLEOTIDE SEQUENCE [LARGE SCALE GENOMIC DNA]</scope>
</reference>
<gene>
    <name evidence="10" type="ORF">EI555_004160</name>
</gene>
<dbReference type="PANTHER" id="PTHR10836:SF111">
    <property type="entry name" value="GLYCERALDEHYDE-3-PHOSPHATE DEHYDROGENASE"/>
    <property type="match status" value="1"/>
</dbReference>
<accession>A0A4U1F151</accession>
<keyword evidence="7" id="KW-0520">NAD</keyword>